<dbReference type="KEGG" id="ddo:I597_2791"/>
<reference evidence="2 3" key="1">
    <citation type="submission" date="2014-10" db="EMBL/GenBank/DDBJ databases">
        <title>Draft genome sequence of the proteorhodopsin-containing marine bacterium Dokdonia donghaensis.</title>
        <authorList>
            <person name="Gomez-Consarnau L."/>
            <person name="Gonzalez J.M."/>
            <person name="Riedel T."/>
            <person name="Jaenicke S."/>
            <person name="Wagner-Doebler I."/>
            <person name="Fuhrman J.A."/>
        </authorList>
    </citation>
    <scope>NUCLEOTIDE SEQUENCE [LARGE SCALE GENOMIC DNA]</scope>
    <source>
        <strain evidence="2 3">DSW-1</strain>
    </source>
</reference>
<name>A0A0A2GST0_9FLAO</name>
<dbReference type="AlphaFoldDB" id="A0A0A2GST0"/>
<keyword evidence="3" id="KW-1185">Reference proteome</keyword>
<organism evidence="2 3">
    <name type="scientific">Dokdonia donghaensis DSW-1</name>
    <dbReference type="NCBI Taxonomy" id="1300343"/>
    <lineage>
        <taxon>Bacteria</taxon>
        <taxon>Pseudomonadati</taxon>
        <taxon>Bacteroidota</taxon>
        <taxon>Flavobacteriia</taxon>
        <taxon>Flavobacteriales</taxon>
        <taxon>Flavobacteriaceae</taxon>
        <taxon>Dokdonia</taxon>
    </lineage>
</organism>
<evidence type="ECO:0000313" key="3">
    <source>
        <dbReference type="Proteomes" id="UP000030140"/>
    </source>
</evidence>
<keyword evidence="1" id="KW-0472">Membrane</keyword>
<protein>
    <submittedName>
        <fullName evidence="2">Riboflavin synthase subunit beta</fullName>
    </submittedName>
</protein>
<dbReference type="Proteomes" id="UP000030140">
    <property type="component" value="Unassembled WGS sequence"/>
</dbReference>
<dbReference type="OrthoDB" id="1139505at2"/>
<comment type="caution">
    <text evidence="2">The sequence shown here is derived from an EMBL/GenBank/DDBJ whole genome shotgun (WGS) entry which is preliminary data.</text>
</comment>
<gene>
    <name evidence="2" type="ORF">NV36_05095</name>
</gene>
<dbReference type="PATRIC" id="fig|1300343.5.peg.2832"/>
<accession>A0A0A2GST0</accession>
<dbReference type="EMBL" id="JSAQ01000001">
    <property type="protein sequence ID" value="KGO06272.1"/>
    <property type="molecule type" value="Genomic_DNA"/>
</dbReference>
<feature type="transmembrane region" description="Helical" evidence="1">
    <location>
        <begin position="69"/>
        <end position="91"/>
    </location>
</feature>
<evidence type="ECO:0000313" key="2">
    <source>
        <dbReference type="EMBL" id="KGO06272.1"/>
    </source>
</evidence>
<keyword evidence="1" id="KW-1133">Transmembrane helix</keyword>
<evidence type="ECO:0000256" key="1">
    <source>
        <dbReference type="SAM" id="Phobius"/>
    </source>
</evidence>
<keyword evidence="1" id="KW-0812">Transmembrane</keyword>
<proteinExistence type="predicted"/>
<sequence length="95" mass="11489">MGFVKRTNKKYSYEPRYYNSEKEGSPFKIEGRFDEHRKTLTYNKGLKKKFTTAWDELQESRKGGYNRTIFFIVLILIFLFLWIIDFDLSIFTNPL</sequence>
<dbReference type="RefSeq" id="WP_021778375.1">
    <property type="nucleotide sequence ID" value="NZ_CP015125.1"/>
</dbReference>